<dbReference type="InterPro" id="IPR000551">
    <property type="entry name" value="MerR-type_HTH_dom"/>
</dbReference>
<evidence type="ECO:0000313" key="6">
    <source>
        <dbReference type="EMBL" id="SDZ72549.1"/>
    </source>
</evidence>
<feature type="domain" description="HTH merR-type" evidence="5">
    <location>
        <begin position="7"/>
        <end position="76"/>
    </location>
</feature>
<dbReference type="PANTHER" id="PTHR30204">
    <property type="entry name" value="REDOX-CYCLING DRUG-SENSING TRANSCRIPTIONAL ACTIVATOR SOXR"/>
    <property type="match status" value="1"/>
</dbReference>
<evidence type="ECO:0000313" key="7">
    <source>
        <dbReference type="Proteomes" id="UP000198846"/>
    </source>
</evidence>
<dbReference type="PANTHER" id="PTHR30204:SF69">
    <property type="entry name" value="MERR-FAMILY TRANSCRIPTIONAL REGULATOR"/>
    <property type="match status" value="1"/>
</dbReference>
<proteinExistence type="predicted"/>
<dbReference type="OrthoDB" id="9800334at2"/>
<keyword evidence="3" id="KW-0238">DNA-binding</keyword>
<dbReference type="AlphaFoldDB" id="A0A1H3VCT3"/>
<name>A0A1H3VCT3_BIZPA</name>
<dbReference type="EMBL" id="FNQK01000001">
    <property type="protein sequence ID" value="SDZ72549.1"/>
    <property type="molecule type" value="Genomic_DNA"/>
</dbReference>
<evidence type="ECO:0000259" key="5">
    <source>
        <dbReference type="PROSITE" id="PS50937"/>
    </source>
</evidence>
<dbReference type="InterPro" id="IPR047057">
    <property type="entry name" value="MerR_fam"/>
</dbReference>
<dbReference type="CDD" id="cd01104">
    <property type="entry name" value="HTH_MlrA-CarA"/>
    <property type="match status" value="1"/>
</dbReference>
<evidence type="ECO:0000256" key="3">
    <source>
        <dbReference type="ARBA" id="ARBA00023125"/>
    </source>
</evidence>
<dbReference type="Gene3D" id="1.10.1240.10">
    <property type="entry name" value="Methionine synthase domain"/>
    <property type="match status" value="1"/>
</dbReference>
<dbReference type="Pfam" id="PF13411">
    <property type="entry name" value="MerR_1"/>
    <property type="match status" value="1"/>
</dbReference>
<protein>
    <submittedName>
        <fullName evidence="6">B12 binding domain-containing protein</fullName>
    </submittedName>
</protein>
<evidence type="ECO:0000256" key="1">
    <source>
        <dbReference type="ARBA" id="ARBA00022491"/>
    </source>
</evidence>
<dbReference type="Proteomes" id="UP000198846">
    <property type="component" value="Unassembled WGS sequence"/>
</dbReference>
<dbReference type="InterPro" id="IPR009061">
    <property type="entry name" value="DNA-bd_dom_put_sf"/>
</dbReference>
<sequence length="311" mass="36023">MNNIKTQFSIKDLENLSGIKAHTIRIWEKRYNLFEPKRTDTNIRYYDLKNLQKVLNISYLNRNGLKVSKIADLNSTEISHLVKEFALNKDNNSYCIDQFKLAMLNFDQQLFNAVYSELTKEHDFDFIFLEVFFPLLNDIGFLWQTDSITPAHEHFVVELIKQKLLLSTSEQSQSTVSDNYKTTYVLFLPENEIHELGLLYINYKLAEKGCHHIYLGQSVPLQSLEHLLTHFNKITFITSLTVMPEKPQIEAYLKTFNDTLLHGKNNNLIAFGYLTQSIESSNLAKNITLYDSTKDAVNSLIPLLETATTHD</sequence>
<evidence type="ECO:0000256" key="4">
    <source>
        <dbReference type="ARBA" id="ARBA00023163"/>
    </source>
</evidence>
<dbReference type="Gene3D" id="3.40.50.280">
    <property type="entry name" value="Cobalamin-binding domain"/>
    <property type="match status" value="1"/>
</dbReference>
<dbReference type="GO" id="GO:0003700">
    <property type="term" value="F:DNA-binding transcription factor activity"/>
    <property type="evidence" value="ECO:0007669"/>
    <property type="project" value="InterPro"/>
</dbReference>
<gene>
    <name evidence="6" type="ORF">SAMN04487990_1013</name>
</gene>
<keyword evidence="2" id="KW-0805">Transcription regulation</keyword>
<keyword evidence="4" id="KW-0804">Transcription</keyword>
<reference evidence="6 7" key="1">
    <citation type="submission" date="2016-10" db="EMBL/GenBank/DDBJ databases">
        <authorList>
            <person name="de Groot N.N."/>
        </authorList>
    </citation>
    <scope>NUCLEOTIDE SEQUENCE [LARGE SCALE GENOMIC DNA]</scope>
    <source>
        <strain evidence="6 7">DSM 23842</strain>
    </source>
</reference>
<dbReference type="Pfam" id="PF02607">
    <property type="entry name" value="B12-binding_2"/>
    <property type="match status" value="1"/>
</dbReference>
<dbReference type="STRING" id="283786.SAMN04487990_1013"/>
<dbReference type="SUPFAM" id="SSF46955">
    <property type="entry name" value="Putative DNA-binding domain"/>
    <property type="match status" value="1"/>
</dbReference>
<dbReference type="RefSeq" id="WP_092130886.1">
    <property type="nucleotide sequence ID" value="NZ_FNQK01000001.1"/>
</dbReference>
<dbReference type="InterPro" id="IPR036594">
    <property type="entry name" value="Meth_synthase_dom"/>
</dbReference>
<dbReference type="SMART" id="SM00422">
    <property type="entry name" value="HTH_MERR"/>
    <property type="match status" value="1"/>
</dbReference>
<accession>A0A1H3VCT3</accession>
<dbReference type="InterPro" id="IPR003759">
    <property type="entry name" value="Cbl-bd_cap"/>
</dbReference>
<organism evidence="6 7">
    <name type="scientific">Bizionia paragorgiae</name>
    <dbReference type="NCBI Taxonomy" id="283786"/>
    <lineage>
        <taxon>Bacteria</taxon>
        <taxon>Pseudomonadati</taxon>
        <taxon>Bacteroidota</taxon>
        <taxon>Flavobacteriia</taxon>
        <taxon>Flavobacteriales</taxon>
        <taxon>Flavobacteriaceae</taxon>
        <taxon>Bizionia</taxon>
    </lineage>
</organism>
<keyword evidence="7" id="KW-1185">Reference proteome</keyword>
<evidence type="ECO:0000256" key="2">
    <source>
        <dbReference type="ARBA" id="ARBA00023015"/>
    </source>
</evidence>
<dbReference type="Gene3D" id="1.10.1660.10">
    <property type="match status" value="1"/>
</dbReference>
<dbReference type="PROSITE" id="PS50937">
    <property type="entry name" value="HTH_MERR_2"/>
    <property type="match status" value="1"/>
</dbReference>
<dbReference type="GO" id="GO:0003677">
    <property type="term" value="F:DNA binding"/>
    <property type="evidence" value="ECO:0007669"/>
    <property type="project" value="UniProtKB-KW"/>
</dbReference>
<keyword evidence="1" id="KW-0678">Repressor</keyword>